<organism evidence="1 2">
    <name type="scientific">Cannabis sativa</name>
    <name type="common">Hemp</name>
    <name type="synonym">Marijuana</name>
    <dbReference type="NCBI Taxonomy" id="3483"/>
    <lineage>
        <taxon>Eukaryota</taxon>
        <taxon>Viridiplantae</taxon>
        <taxon>Streptophyta</taxon>
        <taxon>Embryophyta</taxon>
        <taxon>Tracheophyta</taxon>
        <taxon>Spermatophyta</taxon>
        <taxon>Magnoliopsida</taxon>
        <taxon>eudicotyledons</taxon>
        <taxon>Gunneridae</taxon>
        <taxon>Pentapetalae</taxon>
        <taxon>rosids</taxon>
        <taxon>fabids</taxon>
        <taxon>Rosales</taxon>
        <taxon>Cannabaceae</taxon>
        <taxon>Cannabis</taxon>
    </lineage>
</organism>
<dbReference type="SUPFAM" id="SSF53098">
    <property type="entry name" value="Ribonuclease H-like"/>
    <property type="match status" value="1"/>
</dbReference>
<proteinExistence type="predicted"/>
<dbReference type="Proteomes" id="UP000596661">
    <property type="component" value="Chromosome 1"/>
</dbReference>
<dbReference type="EnsemblPlants" id="evm.model.01.2695">
    <property type="protein sequence ID" value="cds.evm.model.01.2695"/>
    <property type="gene ID" value="evm.TU.01.2695"/>
</dbReference>
<sequence length="108" mass="11921">MILPSLLTLIDPSSIKICVDGSFKHGYSALAVVCYILDGDPRVVTKVCRASSALKMEARAIFSACKFALEQEWEEITICSDYAIAVWTRMSKCSRVFNFGELPPVVVV</sequence>
<dbReference type="InterPro" id="IPR012337">
    <property type="entry name" value="RNaseH-like_sf"/>
</dbReference>
<dbReference type="Gene3D" id="3.30.420.10">
    <property type="entry name" value="Ribonuclease H-like superfamily/Ribonuclease H"/>
    <property type="match status" value="1"/>
</dbReference>
<reference evidence="1" key="2">
    <citation type="submission" date="2021-03" db="UniProtKB">
        <authorList>
            <consortium name="EnsemblPlants"/>
        </authorList>
    </citation>
    <scope>IDENTIFICATION</scope>
</reference>
<reference evidence="1" key="1">
    <citation type="submission" date="2018-11" db="EMBL/GenBank/DDBJ databases">
        <authorList>
            <person name="Grassa J C."/>
        </authorList>
    </citation>
    <scope>NUCLEOTIDE SEQUENCE [LARGE SCALE GENOMIC DNA]</scope>
</reference>
<evidence type="ECO:0000313" key="2">
    <source>
        <dbReference type="Proteomes" id="UP000596661"/>
    </source>
</evidence>
<accession>A0A803NM89</accession>
<keyword evidence="2" id="KW-1185">Reference proteome</keyword>
<dbReference type="GO" id="GO:0003676">
    <property type="term" value="F:nucleic acid binding"/>
    <property type="evidence" value="ECO:0007669"/>
    <property type="project" value="InterPro"/>
</dbReference>
<dbReference type="EMBL" id="UZAU01000078">
    <property type="status" value="NOT_ANNOTATED_CDS"/>
    <property type="molecule type" value="Genomic_DNA"/>
</dbReference>
<name>A0A803NM89_CANSA</name>
<dbReference type="AlphaFoldDB" id="A0A803NM89"/>
<dbReference type="Gramene" id="evm.model.01.2695">
    <property type="protein sequence ID" value="cds.evm.model.01.2695"/>
    <property type="gene ID" value="evm.TU.01.2695"/>
</dbReference>
<evidence type="ECO:0000313" key="1">
    <source>
        <dbReference type="EnsemblPlants" id="cds.evm.model.01.2695"/>
    </source>
</evidence>
<dbReference type="InterPro" id="IPR036397">
    <property type="entry name" value="RNaseH_sf"/>
</dbReference>
<protein>
    <submittedName>
        <fullName evidence="1">Uncharacterized protein</fullName>
    </submittedName>
</protein>